<dbReference type="InterPro" id="IPR011013">
    <property type="entry name" value="Gal_mutarotase_sf_dom"/>
</dbReference>
<keyword evidence="2" id="KW-0808">Transferase</keyword>
<keyword evidence="1" id="KW-0328">Glycosyltransferase</keyword>
<dbReference type="GO" id="GO:0016757">
    <property type="term" value="F:glycosyltransferase activity"/>
    <property type="evidence" value="ECO:0007669"/>
    <property type="project" value="UniProtKB-KW"/>
</dbReference>
<evidence type="ECO:0000313" key="9">
    <source>
        <dbReference type="EMBL" id="NIJ12024.1"/>
    </source>
</evidence>
<dbReference type="GO" id="GO:0030246">
    <property type="term" value="F:carbohydrate binding"/>
    <property type="evidence" value="ECO:0007669"/>
    <property type="project" value="InterPro"/>
</dbReference>
<evidence type="ECO:0000256" key="2">
    <source>
        <dbReference type="ARBA" id="ARBA00022679"/>
    </source>
</evidence>
<evidence type="ECO:0000256" key="3">
    <source>
        <dbReference type="ARBA" id="ARBA00023295"/>
    </source>
</evidence>
<dbReference type="InterPro" id="IPR005194">
    <property type="entry name" value="Glyco_hydro_65_C"/>
</dbReference>
<dbReference type="Pfam" id="PF03632">
    <property type="entry name" value="Glyco_hydro_65m"/>
    <property type="match status" value="1"/>
</dbReference>
<dbReference type="PIRSF" id="PIRSF036289">
    <property type="entry name" value="Glycosyl_hydrolase_malt_phosph"/>
    <property type="match status" value="1"/>
</dbReference>
<evidence type="ECO:0000256" key="6">
    <source>
        <dbReference type="SAM" id="MobiDB-lite"/>
    </source>
</evidence>
<dbReference type="AlphaFoldDB" id="A0A7X5ZQN2"/>
<dbReference type="Proteomes" id="UP000545493">
    <property type="component" value="Unassembled WGS sequence"/>
</dbReference>
<protein>
    <submittedName>
        <fullName evidence="9">Trehalose/maltose hydrolase-like predicted phosphorylase</fullName>
    </submittedName>
</protein>
<dbReference type="InterPro" id="IPR005195">
    <property type="entry name" value="Glyco_hydro_65_M"/>
</dbReference>
<comment type="caution">
    <text evidence="9">The sequence shown here is derived from an EMBL/GenBank/DDBJ whole genome shotgun (WGS) entry which is preliminary data.</text>
</comment>
<dbReference type="InterPro" id="IPR017045">
    <property type="entry name" value="Malt_Pase/Glycosyl_Hdrlase"/>
</dbReference>
<dbReference type="InterPro" id="IPR037018">
    <property type="entry name" value="GH65_N"/>
</dbReference>
<gene>
    <name evidence="9" type="ORF">FHU38_002368</name>
</gene>
<dbReference type="EMBL" id="JAAOYM010000001">
    <property type="protein sequence ID" value="NIJ12024.1"/>
    <property type="molecule type" value="Genomic_DNA"/>
</dbReference>
<feature type="active site" description="Proton donor" evidence="4">
    <location>
        <position position="421"/>
    </location>
</feature>
<keyword evidence="3" id="KW-0326">Glycosidase</keyword>
<feature type="binding site" evidence="5">
    <location>
        <begin position="283"/>
        <end position="284"/>
    </location>
    <ligand>
        <name>substrate</name>
    </ligand>
</feature>
<dbReference type="RefSeq" id="WP_208415642.1">
    <property type="nucleotide sequence ID" value="NZ_JAAOYM010000001.1"/>
</dbReference>
<accession>A0A7X5ZQN2</accession>
<evidence type="ECO:0000313" key="10">
    <source>
        <dbReference type="Proteomes" id="UP000545493"/>
    </source>
</evidence>
<sequence length="687" mass="74867">MASGDDHTRSDGRDEWLIRRATEDTESRRVDDTLFTLGAGGYAVRGSSEDEPPGDDPVVLVSGVYTGSGSDQRPMAGPDSTRLDVTPAAAADERVLDLRAGMLWRQERGTPSPLRTLRFVSARRPGVMALRAQAEEGRLHPGEPLRASQDGEPVRFGHDRDSAWVRVGGEQSISAAAVQRSWLERGTRTVERLAAYGTGGVEETRAAAEVAGAIGFERLLAEHREIWADRWETVDVRVPGHPDVTLAARFALFQLWCNVGGQGEAAVGPRGLSGYGYAGHVLWDADVFVLPAIASMNTELALDMVDYRVHRLRAAREAARSCGRAGARFPWESAVAGDDVTPTSGDLAGSHVPIRTGQLEEHITADVAWAVLHCARWTGEERFRRGGRAALVVETARYWASRLRVDPGGRAHIDAVMGPDEYHEPVSDNAFTNAMARWNLRAAAEFVDEPERGEFLDLAERIVVGYESETGRYEQFAGYFDLEPLVVSRVGPPPLAADAVLGGERVAGSQVIKQPDVLMLHHLLPDETVPGSLRPNLDFYLPRTSHGSSLSPGVCAGLLARDGRPDEALDLLRIALRMDLDDLTGTTANGLHMATMGSVWQAFLFGFAGAWVRDGVLDLDPVLPSEWPCLQLRFRCLGRKVRLEVGHDTVEVTADGPLAVRLRGGEVTEVTGPTRFELTRREARLPT</sequence>
<feature type="region of interest" description="Disordered" evidence="6">
    <location>
        <begin position="1"/>
        <end position="23"/>
    </location>
</feature>
<keyword evidence="10" id="KW-1185">Reference proteome</keyword>
<dbReference type="PANTHER" id="PTHR11051:SF8">
    <property type="entry name" value="PROTEIN-GLUCOSYLGALACTOSYLHYDROXYLYSINE GLUCOSIDASE"/>
    <property type="match status" value="1"/>
</dbReference>
<feature type="domain" description="Glycoside hydrolase family 65 C-terminal" evidence="8">
    <location>
        <begin position="612"/>
        <end position="668"/>
    </location>
</feature>
<dbReference type="SUPFAM" id="SSF74650">
    <property type="entry name" value="Galactose mutarotase-like"/>
    <property type="match status" value="1"/>
</dbReference>
<dbReference type="InterPro" id="IPR008928">
    <property type="entry name" value="6-hairpin_glycosidase_sf"/>
</dbReference>
<dbReference type="Gene3D" id="1.50.10.10">
    <property type="match status" value="1"/>
</dbReference>
<keyword evidence="9" id="KW-0378">Hydrolase</keyword>
<evidence type="ECO:0000256" key="5">
    <source>
        <dbReference type="PIRSR" id="PIRSR036289-51"/>
    </source>
</evidence>
<feature type="binding site" evidence="5">
    <location>
        <begin position="513"/>
        <end position="514"/>
    </location>
    <ligand>
        <name>substrate</name>
    </ligand>
</feature>
<dbReference type="PANTHER" id="PTHR11051">
    <property type="entry name" value="GLYCOSYL HYDROLASE-RELATED"/>
    <property type="match status" value="1"/>
</dbReference>
<evidence type="ECO:0000259" key="7">
    <source>
        <dbReference type="Pfam" id="PF03632"/>
    </source>
</evidence>
<dbReference type="GO" id="GO:0004553">
    <property type="term" value="F:hydrolase activity, hydrolyzing O-glycosyl compounds"/>
    <property type="evidence" value="ECO:0007669"/>
    <property type="project" value="TreeGrafter"/>
</dbReference>
<evidence type="ECO:0000256" key="1">
    <source>
        <dbReference type="ARBA" id="ARBA00022676"/>
    </source>
</evidence>
<name>A0A7X5ZQN2_9PSEU</name>
<organism evidence="9 10">
    <name type="scientific">Saccharomonospora amisosensis</name>
    <dbReference type="NCBI Taxonomy" id="1128677"/>
    <lineage>
        <taxon>Bacteria</taxon>
        <taxon>Bacillati</taxon>
        <taxon>Actinomycetota</taxon>
        <taxon>Actinomycetes</taxon>
        <taxon>Pseudonocardiales</taxon>
        <taxon>Pseudonocardiaceae</taxon>
        <taxon>Saccharomonospora</taxon>
    </lineage>
</organism>
<dbReference type="GO" id="GO:0005975">
    <property type="term" value="P:carbohydrate metabolic process"/>
    <property type="evidence" value="ECO:0007669"/>
    <property type="project" value="InterPro"/>
</dbReference>
<evidence type="ECO:0000256" key="4">
    <source>
        <dbReference type="PIRSR" id="PIRSR036289-50"/>
    </source>
</evidence>
<proteinExistence type="predicted"/>
<dbReference type="Gene3D" id="2.60.420.10">
    <property type="entry name" value="Maltose phosphorylase, domain 3"/>
    <property type="match status" value="1"/>
</dbReference>
<evidence type="ECO:0000259" key="8">
    <source>
        <dbReference type="Pfam" id="PF03633"/>
    </source>
</evidence>
<dbReference type="Pfam" id="PF03633">
    <property type="entry name" value="Glyco_hydro_65C"/>
    <property type="match status" value="1"/>
</dbReference>
<reference evidence="9 10" key="1">
    <citation type="submission" date="2020-03" db="EMBL/GenBank/DDBJ databases">
        <title>Sequencing the genomes of 1000 actinobacteria strains.</title>
        <authorList>
            <person name="Klenk H.-P."/>
        </authorList>
    </citation>
    <scope>NUCLEOTIDE SEQUENCE [LARGE SCALE GENOMIC DNA]</scope>
    <source>
        <strain evidence="9 10">DSM 45685</strain>
    </source>
</reference>
<feature type="domain" description="Glycoside hydrolase family 65 central catalytic" evidence="7">
    <location>
        <begin position="249"/>
        <end position="601"/>
    </location>
</feature>
<dbReference type="Gene3D" id="2.70.98.40">
    <property type="entry name" value="Glycoside hydrolase, family 65, N-terminal domain"/>
    <property type="match status" value="1"/>
</dbReference>
<dbReference type="SUPFAM" id="SSF48208">
    <property type="entry name" value="Six-hairpin glycosidases"/>
    <property type="match status" value="1"/>
</dbReference>
<dbReference type="InterPro" id="IPR012341">
    <property type="entry name" value="6hp_glycosidase-like_sf"/>
</dbReference>